<evidence type="ECO:0000256" key="7">
    <source>
        <dbReference type="ARBA" id="ARBA00022723"/>
    </source>
</evidence>
<feature type="chain" id="PRO_5044836821" description="thioglucosidase" evidence="14">
    <location>
        <begin position="21"/>
        <end position="518"/>
    </location>
</feature>
<keyword evidence="14" id="KW-0732">Signal</keyword>
<evidence type="ECO:0000256" key="9">
    <source>
        <dbReference type="ARBA" id="ARBA00032643"/>
    </source>
</evidence>
<comment type="caution">
    <text evidence="15">The sequence shown here is derived from an EMBL/GenBank/DDBJ whole genome shotgun (WGS) entry which is preliminary data.</text>
</comment>
<feature type="signal peptide" evidence="14">
    <location>
        <begin position="1"/>
        <end position="20"/>
    </location>
</feature>
<reference evidence="15 16" key="1">
    <citation type="submission" date="2022-03" db="EMBL/GenBank/DDBJ databases">
        <authorList>
            <person name="Macdonald S."/>
            <person name="Ahmed S."/>
            <person name="Newling K."/>
        </authorList>
    </citation>
    <scope>NUCLEOTIDE SEQUENCE [LARGE SCALE GENOMIC DNA]</scope>
</reference>
<feature type="active site" description="Nucleophile" evidence="12">
    <location>
        <position position="428"/>
    </location>
</feature>
<evidence type="ECO:0000256" key="6">
    <source>
        <dbReference type="ARBA" id="ARBA00022554"/>
    </source>
</evidence>
<keyword evidence="8" id="KW-0862">Zinc</keyword>
<comment type="function">
    <text evidence="1">Degradation of glucosinolates (glucose residue linked by a thioglucoside bound to an amino acid derivative) to glucose, sulfate and any of the products: thiocyanates, isothiocyanates, nitriles, epithionitriles or oxazolidine-2-thiones.</text>
</comment>
<gene>
    <name evidence="15" type="ORF">ERUC_LOCUS29148</name>
</gene>
<dbReference type="PANTHER" id="PTHR10353">
    <property type="entry name" value="GLYCOSYL HYDROLASE"/>
    <property type="match status" value="1"/>
</dbReference>
<evidence type="ECO:0000256" key="8">
    <source>
        <dbReference type="ARBA" id="ARBA00022833"/>
    </source>
</evidence>
<dbReference type="EMBL" id="CAKOAT010359265">
    <property type="protein sequence ID" value="CAH8363392.1"/>
    <property type="molecule type" value="Genomic_DNA"/>
</dbReference>
<dbReference type="AlphaFoldDB" id="A0ABC8KVX7"/>
<dbReference type="GO" id="GO:0005773">
    <property type="term" value="C:vacuole"/>
    <property type="evidence" value="ECO:0007669"/>
    <property type="project" value="UniProtKB-SubCell"/>
</dbReference>
<proteinExistence type="inferred from homology"/>
<organism evidence="15 16">
    <name type="scientific">Eruca vesicaria subsp. sativa</name>
    <name type="common">Garden rocket</name>
    <name type="synonym">Eruca sativa</name>
    <dbReference type="NCBI Taxonomy" id="29727"/>
    <lineage>
        <taxon>Eukaryota</taxon>
        <taxon>Viridiplantae</taxon>
        <taxon>Streptophyta</taxon>
        <taxon>Embryophyta</taxon>
        <taxon>Tracheophyta</taxon>
        <taxon>Spermatophyta</taxon>
        <taxon>Magnoliopsida</taxon>
        <taxon>eudicotyledons</taxon>
        <taxon>Gunneridae</taxon>
        <taxon>Pentapetalae</taxon>
        <taxon>rosids</taxon>
        <taxon>malvids</taxon>
        <taxon>Brassicales</taxon>
        <taxon>Brassicaceae</taxon>
        <taxon>Brassiceae</taxon>
        <taxon>Eruca</taxon>
    </lineage>
</organism>
<dbReference type="Pfam" id="PF00232">
    <property type="entry name" value="Glyco_hydro_1"/>
    <property type="match status" value="1"/>
</dbReference>
<dbReference type="FunFam" id="3.20.20.80:FF:000041">
    <property type="entry name" value="Beta-glucosidase 7"/>
    <property type="match status" value="1"/>
</dbReference>
<evidence type="ECO:0000256" key="10">
    <source>
        <dbReference type="ARBA" id="ARBA00032797"/>
    </source>
</evidence>
<evidence type="ECO:0000256" key="13">
    <source>
        <dbReference type="RuleBase" id="RU003690"/>
    </source>
</evidence>
<evidence type="ECO:0000256" key="14">
    <source>
        <dbReference type="SAM" id="SignalP"/>
    </source>
</evidence>
<comment type="subcellular location">
    <subcellularLocation>
        <location evidence="2">Vacuole</location>
    </subcellularLocation>
</comment>
<evidence type="ECO:0000256" key="1">
    <source>
        <dbReference type="ARBA" id="ARBA00003014"/>
    </source>
</evidence>
<dbReference type="InterPro" id="IPR018120">
    <property type="entry name" value="Glyco_hydro_1_AS"/>
</dbReference>
<dbReference type="PROSITE" id="PS51257">
    <property type="entry name" value="PROKAR_LIPOPROTEIN"/>
    <property type="match status" value="1"/>
</dbReference>
<dbReference type="EC" id="3.2.1.147" evidence="5"/>
<dbReference type="SUPFAM" id="SSF51445">
    <property type="entry name" value="(Trans)glycosidases"/>
    <property type="match status" value="1"/>
</dbReference>
<evidence type="ECO:0000313" key="15">
    <source>
        <dbReference type="EMBL" id="CAH8363392.1"/>
    </source>
</evidence>
<dbReference type="InterPro" id="IPR001360">
    <property type="entry name" value="Glyco_hydro_1"/>
</dbReference>
<name>A0ABC8KVX7_ERUVS</name>
<evidence type="ECO:0000256" key="3">
    <source>
        <dbReference type="ARBA" id="ARBA00010838"/>
    </source>
</evidence>
<accession>A0ABC8KVX7</accession>
<dbReference type="Gene3D" id="3.20.20.80">
    <property type="entry name" value="Glycosidases"/>
    <property type="match status" value="1"/>
</dbReference>
<evidence type="ECO:0000256" key="11">
    <source>
        <dbReference type="ARBA" id="ARBA00034026"/>
    </source>
</evidence>
<comment type="similarity">
    <text evidence="3 13">Belongs to the glycosyl hydrolase 1 family.</text>
</comment>
<evidence type="ECO:0000256" key="12">
    <source>
        <dbReference type="PROSITE-ProRule" id="PRU10055"/>
    </source>
</evidence>
<protein>
    <recommendedName>
        <fullName evidence="5">thioglucosidase</fullName>
        <ecNumber evidence="5">3.2.1.147</ecNumber>
    </recommendedName>
    <alternativeName>
        <fullName evidence="9">Sinigrinase</fullName>
    </alternativeName>
    <alternativeName>
        <fullName evidence="10">Thioglucosidase</fullName>
    </alternativeName>
</protein>
<dbReference type="PRINTS" id="PR00131">
    <property type="entry name" value="GLHYDRLASE1"/>
</dbReference>
<dbReference type="GO" id="GO:0019137">
    <property type="term" value="F:thioglucosidase activity"/>
    <property type="evidence" value="ECO:0007669"/>
    <property type="project" value="UniProtKB-EC"/>
</dbReference>
<evidence type="ECO:0000256" key="2">
    <source>
        <dbReference type="ARBA" id="ARBA00004116"/>
    </source>
</evidence>
<dbReference type="InterPro" id="IPR017853">
    <property type="entry name" value="GH"/>
</dbReference>
<keyword evidence="16" id="KW-1185">Reference proteome</keyword>
<evidence type="ECO:0000313" key="16">
    <source>
        <dbReference type="Proteomes" id="UP001642260"/>
    </source>
</evidence>
<evidence type="ECO:0000256" key="5">
    <source>
        <dbReference type="ARBA" id="ARBA00012250"/>
    </source>
</evidence>
<dbReference type="PANTHER" id="PTHR10353:SF231">
    <property type="entry name" value="THIOGLUCOSIDASE"/>
    <property type="match status" value="1"/>
</dbReference>
<dbReference type="Proteomes" id="UP001642260">
    <property type="component" value="Unassembled WGS sequence"/>
</dbReference>
<sequence length="518" mass="59144">MKLLHGLALVFLLAAASCKADEEITCEENNPFTCGNTDILSSKNFEKDFIFGVASSAYQACNICCQTIPFPIEGGRGREKAGSDLKNGDTTCESYTRWKKDVEIMGELNATGYRFSFAWSRILPKGKVSRGVNKGGLDYYHSLIDALLERNITPFVTLFHWDLPQTLQDEYEGFLDRQIIQDFKDYADLCFKEFGKKVKHWITINQLYTVPTRGYAIGTDAPGRCSPMVDTKHRCYGGNSSTEPYIVAHNQLLAHATVVDLYRKNYTSQNGKIGPVMITRGFLPYDEYDPSCVEATERMNEFFHGWYMEPLTKGRYPDIMRQIVGSRLPNFTEEEAELVAGSYDFLGLNYYVTQYAQPKANPLHSEKHTAMMDAGVGLTYDNYRGEFIGPLFVEDKANGNSYYYPKGIYNVMDYFKTKYGNPLIYVTENGFSTPSSEDRCQAIADYKRIDYLCSHLCFLRKVIKFGLSYVNWDDLDDRNLKESGKWYQRFINGTVTKPAKQDFLRSSLSSQSQMKRAR</sequence>
<evidence type="ECO:0000256" key="4">
    <source>
        <dbReference type="ARBA" id="ARBA00011738"/>
    </source>
</evidence>
<dbReference type="PROSITE" id="PS00572">
    <property type="entry name" value="GLYCOSYL_HYDROL_F1_1"/>
    <property type="match status" value="1"/>
</dbReference>
<keyword evidence="7" id="KW-0479">Metal-binding</keyword>
<comment type="catalytic activity">
    <reaction evidence="11">
        <text>a thioglucoside + H2O = a sugar + a thiol.</text>
        <dbReference type="EC" id="3.2.1.147"/>
    </reaction>
</comment>
<keyword evidence="6" id="KW-0926">Vacuole</keyword>
<comment type="subunit">
    <text evidence="4">Homodimer.</text>
</comment>
<dbReference type="GO" id="GO:0046872">
    <property type="term" value="F:metal ion binding"/>
    <property type="evidence" value="ECO:0007669"/>
    <property type="project" value="UniProtKB-KW"/>
</dbReference>